<evidence type="ECO:0000313" key="1">
    <source>
        <dbReference type="EMBL" id="KAK3281808.1"/>
    </source>
</evidence>
<dbReference type="AlphaFoldDB" id="A0AAE0LE15"/>
<accession>A0AAE0LE15</accession>
<organism evidence="1 2">
    <name type="scientific">Cymbomonas tetramitiformis</name>
    <dbReference type="NCBI Taxonomy" id="36881"/>
    <lineage>
        <taxon>Eukaryota</taxon>
        <taxon>Viridiplantae</taxon>
        <taxon>Chlorophyta</taxon>
        <taxon>Pyramimonadophyceae</taxon>
        <taxon>Pyramimonadales</taxon>
        <taxon>Pyramimonadaceae</taxon>
        <taxon>Cymbomonas</taxon>
    </lineage>
</organism>
<evidence type="ECO:0000313" key="2">
    <source>
        <dbReference type="Proteomes" id="UP001190700"/>
    </source>
</evidence>
<comment type="caution">
    <text evidence="1">The sequence shown here is derived from an EMBL/GenBank/DDBJ whole genome shotgun (WGS) entry which is preliminary data.</text>
</comment>
<sequence length="142" mass="16210">MVAAGKFEGIALHAVISEPGGSDELLARLKARELEDLGFPLHSDPEFKTLLRLKDDPSKEAPLYIKKLMECEKFKSQTSVPYKNYTMVQPALVVYRKTGEIQQLWSWMTGPSKDVEPKVEQTKVPRILQDVIMNDRIIYAFK</sequence>
<protein>
    <submittedName>
        <fullName evidence="1">Uncharacterized protein</fullName>
    </submittedName>
</protein>
<dbReference type="EMBL" id="LGRX02003697">
    <property type="protein sequence ID" value="KAK3281808.1"/>
    <property type="molecule type" value="Genomic_DNA"/>
</dbReference>
<dbReference type="Proteomes" id="UP001190700">
    <property type="component" value="Unassembled WGS sequence"/>
</dbReference>
<gene>
    <name evidence="1" type="ORF">CYMTET_10421</name>
</gene>
<reference evidence="1 2" key="1">
    <citation type="journal article" date="2015" name="Genome Biol. Evol.">
        <title>Comparative Genomics of a Bacterivorous Green Alga Reveals Evolutionary Causalities and Consequences of Phago-Mixotrophic Mode of Nutrition.</title>
        <authorList>
            <person name="Burns J.A."/>
            <person name="Paasch A."/>
            <person name="Narechania A."/>
            <person name="Kim E."/>
        </authorList>
    </citation>
    <scope>NUCLEOTIDE SEQUENCE [LARGE SCALE GENOMIC DNA]</scope>
    <source>
        <strain evidence="1 2">PLY_AMNH</strain>
    </source>
</reference>
<name>A0AAE0LE15_9CHLO</name>
<keyword evidence="2" id="KW-1185">Reference proteome</keyword>
<proteinExistence type="predicted"/>